<evidence type="ECO:0000313" key="1">
    <source>
        <dbReference type="EMBL" id="KAK4367825.1"/>
    </source>
</evidence>
<name>A0AAE1VPZ6_9SOLA</name>
<keyword evidence="2" id="KW-1185">Reference proteome</keyword>
<gene>
    <name evidence="1" type="ORF">RND71_011617</name>
</gene>
<proteinExistence type="predicted"/>
<evidence type="ECO:0000313" key="2">
    <source>
        <dbReference type="Proteomes" id="UP001291623"/>
    </source>
</evidence>
<reference evidence="1" key="1">
    <citation type="submission" date="2023-12" db="EMBL/GenBank/DDBJ databases">
        <title>Genome assembly of Anisodus tanguticus.</title>
        <authorList>
            <person name="Wang Y.-J."/>
        </authorList>
    </citation>
    <scope>NUCLEOTIDE SEQUENCE</scope>
    <source>
        <strain evidence="1">KB-2021</strain>
        <tissue evidence="1">Leaf</tissue>
    </source>
</reference>
<dbReference type="Proteomes" id="UP001291623">
    <property type="component" value="Unassembled WGS sequence"/>
</dbReference>
<accession>A0AAE1VPZ6</accession>
<dbReference type="EMBL" id="JAVYJV010000006">
    <property type="protein sequence ID" value="KAK4367825.1"/>
    <property type="molecule type" value="Genomic_DNA"/>
</dbReference>
<comment type="caution">
    <text evidence="1">The sequence shown here is derived from an EMBL/GenBank/DDBJ whole genome shotgun (WGS) entry which is preliminary data.</text>
</comment>
<organism evidence="1 2">
    <name type="scientific">Anisodus tanguticus</name>
    <dbReference type="NCBI Taxonomy" id="243964"/>
    <lineage>
        <taxon>Eukaryota</taxon>
        <taxon>Viridiplantae</taxon>
        <taxon>Streptophyta</taxon>
        <taxon>Embryophyta</taxon>
        <taxon>Tracheophyta</taxon>
        <taxon>Spermatophyta</taxon>
        <taxon>Magnoliopsida</taxon>
        <taxon>eudicotyledons</taxon>
        <taxon>Gunneridae</taxon>
        <taxon>Pentapetalae</taxon>
        <taxon>asterids</taxon>
        <taxon>lamiids</taxon>
        <taxon>Solanales</taxon>
        <taxon>Solanaceae</taxon>
        <taxon>Solanoideae</taxon>
        <taxon>Hyoscyameae</taxon>
        <taxon>Anisodus</taxon>
    </lineage>
</organism>
<sequence length="172" mass="20159">MSMYSVRESDFVNINITLRDVISLHLDNLIFVTLKSTDSCVSKTVGGKVTFERVDPISWWQASSLEYQEKRERELLELLERLTRLSSQHSAITTFRHCHYRRSILRRYHYYYPVTASRRCHHRQFPRTVTVAAGFLSSHQQSVRPPIFNDLNTRVPYVGGFVSSHMHNLLSE</sequence>
<protein>
    <submittedName>
        <fullName evidence="1">Uncharacterized protein</fullName>
    </submittedName>
</protein>
<dbReference type="AlphaFoldDB" id="A0AAE1VPZ6"/>